<feature type="non-terminal residue" evidence="1">
    <location>
        <position position="1"/>
    </location>
</feature>
<gene>
    <name evidence="1" type="ORF">UX92_C0025G0001</name>
</gene>
<sequence>WTELGVGIRFPDLDKAYLWGLVIPHLMVQSWRGMKFLEHVEIIDPGHTLASCWYAGGDRKLEKSYTEHLSEAGIPYLKLQVLRAMILNQRPVEGELKNAAQKLRHFGIDVDDVEE</sequence>
<organism evidence="1 2">
    <name type="scientific">Candidatus Amesbacteria bacterium GW2011_GWA1_47_20</name>
    <dbReference type="NCBI Taxonomy" id="1618354"/>
    <lineage>
        <taxon>Bacteria</taxon>
        <taxon>Candidatus Amesiibacteriota</taxon>
    </lineage>
</organism>
<proteinExistence type="predicted"/>
<dbReference type="Proteomes" id="UP000034565">
    <property type="component" value="Unassembled WGS sequence"/>
</dbReference>
<accession>A0A0G1SEY5</accession>
<comment type="caution">
    <text evidence="1">The sequence shown here is derived from an EMBL/GenBank/DDBJ whole genome shotgun (WGS) entry which is preliminary data.</text>
</comment>
<reference evidence="1 2" key="1">
    <citation type="journal article" date="2015" name="Nature">
        <title>rRNA introns, odd ribosomes, and small enigmatic genomes across a large radiation of phyla.</title>
        <authorList>
            <person name="Brown C.T."/>
            <person name="Hug L.A."/>
            <person name="Thomas B.C."/>
            <person name="Sharon I."/>
            <person name="Castelle C.J."/>
            <person name="Singh A."/>
            <person name="Wilkins M.J."/>
            <person name="Williams K.H."/>
            <person name="Banfield J.F."/>
        </authorList>
    </citation>
    <scope>NUCLEOTIDE SEQUENCE [LARGE SCALE GENOMIC DNA]</scope>
</reference>
<evidence type="ECO:0000313" key="2">
    <source>
        <dbReference type="Proteomes" id="UP000034565"/>
    </source>
</evidence>
<evidence type="ECO:0000313" key="1">
    <source>
        <dbReference type="EMBL" id="KKU67997.1"/>
    </source>
</evidence>
<dbReference type="EMBL" id="LCOA01000025">
    <property type="protein sequence ID" value="KKU67997.1"/>
    <property type="molecule type" value="Genomic_DNA"/>
</dbReference>
<dbReference type="AlphaFoldDB" id="A0A0G1SEY5"/>
<name>A0A0G1SEY5_9BACT</name>
<protein>
    <submittedName>
        <fullName evidence="1">Uncharacterized protein</fullName>
    </submittedName>
</protein>